<dbReference type="PROSITE" id="PS51186">
    <property type="entry name" value="GNAT"/>
    <property type="match status" value="1"/>
</dbReference>
<dbReference type="Pfam" id="PF13302">
    <property type="entry name" value="Acetyltransf_3"/>
    <property type="match status" value="1"/>
</dbReference>
<accession>A0A495IKC1</accession>
<dbReference type="SUPFAM" id="SSF55729">
    <property type="entry name" value="Acyl-CoA N-acyltransferases (Nat)"/>
    <property type="match status" value="1"/>
</dbReference>
<keyword evidence="3" id="KW-1185">Reference proteome</keyword>
<dbReference type="GO" id="GO:0016747">
    <property type="term" value="F:acyltransferase activity, transferring groups other than amino-acyl groups"/>
    <property type="evidence" value="ECO:0007669"/>
    <property type="project" value="InterPro"/>
</dbReference>
<organism evidence="2 3">
    <name type="scientific">Frondihabitans australicus</name>
    <dbReference type="NCBI Taxonomy" id="386892"/>
    <lineage>
        <taxon>Bacteria</taxon>
        <taxon>Bacillati</taxon>
        <taxon>Actinomycetota</taxon>
        <taxon>Actinomycetes</taxon>
        <taxon>Micrococcales</taxon>
        <taxon>Microbacteriaceae</taxon>
        <taxon>Frondihabitans</taxon>
    </lineage>
</organism>
<sequence>MFDASPIRTRRLLLRPLTAGDLDDVVVYQSDAETLRYMFWPVRDRAASIEHLAERAARTHLENDGDALVLAIETLDEPGRVIGEVNLRLTSVAHRQAEIGWILNPAHQGHGFAFEAAARMVDLCFDELGSHRVHAELDARNLASAALCRRLGFREEAHFVEDVWNKGQWTDSKVFAVVEHEWRARRTSDV</sequence>
<dbReference type="RefSeq" id="WP_121370503.1">
    <property type="nucleotide sequence ID" value="NZ_RBKS01000001.1"/>
</dbReference>
<comment type="caution">
    <text evidence="2">The sequence shown here is derived from an EMBL/GenBank/DDBJ whole genome shotgun (WGS) entry which is preliminary data.</text>
</comment>
<dbReference type="PANTHER" id="PTHR43792">
    <property type="entry name" value="GNAT FAMILY, PUTATIVE (AFU_ORTHOLOGUE AFUA_3G00765)-RELATED-RELATED"/>
    <property type="match status" value="1"/>
</dbReference>
<keyword evidence="2" id="KW-0808">Transferase</keyword>
<name>A0A495IKC1_9MICO</name>
<dbReference type="PANTHER" id="PTHR43792:SF1">
    <property type="entry name" value="N-ACETYLTRANSFERASE DOMAIN-CONTAINING PROTEIN"/>
    <property type="match status" value="1"/>
</dbReference>
<evidence type="ECO:0000313" key="3">
    <source>
        <dbReference type="Proteomes" id="UP000280008"/>
    </source>
</evidence>
<dbReference type="EMBL" id="RBKS01000001">
    <property type="protein sequence ID" value="RKR75741.1"/>
    <property type="molecule type" value="Genomic_DNA"/>
</dbReference>
<proteinExistence type="predicted"/>
<dbReference type="InterPro" id="IPR051531">
    <property type="entry name" value="N-acetyltransferase"/>
</dbReference>
<dbReference type="OrthoDB" id="9132139at2"/>
<protein>
    <submittedName>
        <fullName evidence="2">RimJ/RimL family protein N-acetyltransferase</fullName>
    </submittedName>
</protein>
<evidence type="ECO:0000259" key="1">
    <source>
        <dbReference type="PROSITE" id="PS51186"/>
    </source>
</evidence>
<dbReference type="Proteomes" id="UP000280008">
    <property type="component" value="Unassembled WGS sequence"/>
</dbReference>
<dbReference type="InterPro" id="IPR000182">
    <property type="entry name" value="GNAT_dom"/>
</dbReference>
<evidence type="ECO:0000313" key="2">
    <source>
        <dbReference type="EMBL" id="RKR75741.1"/>
    </source>
</evidence>
<dbReference type="AlphaFoldDB" id="A0A495IKC1"/>
<dbReference type="Gene3D" id="3.40.630.30">
    <property type="match status" value="1"/>
</dbReference>
<dbReference type="InterPro" id="IPR016181">
    <property type="entry name" value="Acyl_CoA_acyltransferase"/>
</dbReference>
<reference evidence="2 3" key="1">
    <citation type="submission" date="2018-10" db="EMBL/GenBank/DDBJ databases">
        <title>Sequencing the genomes of 1000 actinobacteria strains.</title>
        <authorList>
            <person name="Klenk H.-P."/>
        </authorList>
    </citation>
    <scope>NUCLEOTIDE SEQUENCE [LARGE SCALE GENOMIC DNA]</scope>
    <source>
        <strain evidence="2 3">DSM 17894</strain>
    </source>
</reference>
<gene>
    <name evidence="2" type="ORF">C8E83_2895</name>
</gene>
<feature type="domain" description="N-acetyltransferase" evidence="1">
    <location>
        <begin position="12"/>
        <end position="184"/>
    </location>
</feature>